<evidence type="ECO:0000313" key="2">
    <source>
        <dbReference type="Proteomes" id="UP000054538"/>
    </source>
</evidence>
<keyword evidence="2" id="KW-1185">Reference proteome</keyword>
<protein>
    <submittedName>
        <fullName evidence="1">Uncharacterized protein</fullName>
    </submittedName>
</protein>
<accession>A0A0D0CCY9</accession>
<dbReference type="EMBL" id="KN829831">
    <property type="protein sequence ID" value="KIK73363.1"/>
    <property type="molecule type" value="Genomic_DNA"/>
</dbReference>
<organism evidence="1 2">
    <name type="scientific">Paxillus rubicundulus Ve08.2h10</name>
    <dbReference type="NCBI Taxonomy" id="930991"/>
    <lineage>
        <taxon>Eukaryota</taxon>
        <taxon>Fungi</taxon>
        <taxon>Dikarya</taxon>
        <taxon>Basidiomycota</taxon>
        <taxon>Agaricomycotina</taxon>
        <taxon>Agaricomycetes</taxon>
        <taxon>Agaricomycetidae</taxon>
        <taxon>Boletales</taxon>
        <taxon>Paxilineae</taxon>
        <taxon>Paxillaceae</taxon>
        <taxon>Paxillus</taxon>
    </lineage>
</organism>
<sequence length="102" mass="11300">MSEGGLLLRIKLLLQNASLKGMFVEHDAGNHTLCQRACLRLQHKQSALKDDLELPESDLSDLEWERAATIIAYSLLNHCSLSTDILSPAISSNSSLLQTPWI</sequence>
<dbReference type="AlphaFoldDB" id="A0A0D0CCY9"/>
<dbReference type="HOGENOM" id="CLU_2278358_0_0_1"/>
<proteinExistence type="predicted"/>
<gene>
    <name evidence="1" type="ORF">PAXRUDRAFT_20940</name>
</gene>
<reference evidence="2" key="2">
    <citation type="submission" date="2015-01" db="EMBL/GenBank/DDBJ databases">
        <title>Evolutionary Origins and Diversification of the Mycorrhizal Mutualists.</title>
        <authorList>
            <consortium name="DOE Joint Genome Institute"/>
            <consortium name="Mycorrhizal Genomics Consortium"/>
            <person name="Kohler A."/>
            <person name="Kuo A."/>
            <person name="Nagy L.G."/>
            <person name="Floudas D."/>
            <person name="Copeland A."/>
            <person name="Barry K.W."/>
            <person name="Cichocki N."/>
            <person name="Veneault-Fourrey C."/>
            <person name="LaButti K."/>
            <person name="Lindquist E.A."/>
            <person name="Lipzen A."/>
            <person name="Lundell T."/>
            <person name="Morin E."/>
            <person name="Murat C."/>
            <person name="Riley R."/>
            <person name="Ohm R."/>
            <person name="Sun H."/>
            <person name="Tunlid A."/>
            <person name="Henrissat B."/>
            <person name="Grigoriev I.V."/>
            <person name="Hibbett D.S."/>
            <person name="Martin F."/>
        </authorList>
    </citation>
    <scope>NUCLEOTIDE SEQUENCE [LARGE SCALE GENOMIC DNA]</scope>
    <source>
        <strain evidence="2">Ve08.2h10</strain>
    </source>
</reference>
<dbReference type="InParanoid" id="A0A0D0CCY9"/>
<reference evidence="1 2" key="1">
    <citation type="submission" date="2014-04" db="EMBL/GenBank/DDBJ databases">
        <authorList>
            <consortium name="DOE Joint Genome Institute"/>
            <person name="Kuo A."/>
            <person name="Kohler A."/>
            <person name="Jargeat P."/>
            <person name="Nagy L.G."/>
            <person name="Floudas D."/>
            <person name="Copeland A."/>
            <person name="Barry K.W."/>
            <person name="Cichocki N."/>
            <person name="Veneault-Fourrey C."/>
            <person name="LaButti K."/>
            <person name="Lindquist E.A."/>
            <person name="Lipzen A."/>
            <person name="Lundell T."/>
            <person name="Morin E."/>
            <person name="Murat C."/>
            <person name="Sun H."/>
            <person name="Tunlid A."/>
            <person name="Henrissat B."/>
            <person name="Grigoriev I.V."/>
            <person name="Hibbett D.S."/>
            <person name="Martin F."/>
            <person name="Nordberg H.P."/>
            <person name="Cantor M.N."/>
            <person name="Hua S.X."/>
        </authorList>
    </citation>
    <scope>NUCLEOTIDE SEQUENCE [LARGE SCALE GENOMIC DNA]</scope>
    <source>
        <strain evidence="1 2">Ve08.2h10</strain>
    </source>
</reference>
<evidence type="ECO:0000313" key="1">
    <source>
        <dbReference type="EMBL" id="KIK73363.1"/>
    </source>
</evidence>
<dbReference type="Proteomes" id="UP000054538">
    <property type="component" value="Unassembled WGS sequence"/>
</dbReference>
<name>A0A0D0CCY9_9AGAM</name>